<keyword evidence="3" id="KW-1185">Reference proteome</keyword>
<gene>
    <name evidence="2" type="ORF">B0T21DRAFT_119462</name>
</gene>
<evidence type="ECO:0000313" key="2">
    <source>
        <dbReference type="EMBL" id="KAK0741763.1"/>
    </source>
</evidence>
<evidence type="ECO:0000256" key="1">
    <source>
        <dbReference type="SAM" id="MobiDB-lite"/>
    </source>
</evidence>
<accession>A0AA40K0S8</accession>
<feature type="compositionally biased region" description="Basic and acidic residues" evidence="1">
    <location>
        <begin position="37"/>
        <end position="46"/>
    </location>
</feature>
<name>A0AA40K0S8_9PEZI</name>
<sequence>MKDQLMGVLVSKDKTQKRLDDALAAAAPNGQQQADEAPAKSKKEDAEKIEKLKTALKQKLEVSTDSSRLDSPYMSFTLGRERLEDVFVSSKAVLQQPLGQTPPLSDAQGSSELSQADSSPLDSPRSLSSVDDFLEIRGEIRTKRGRPRLDSASSPGLAPPIKTFWYKDNKGWLPGLRNMFNG</sequence>
<protein>
    <submittedName>
        <fullName evidence="2">Uncharacterized protein</fullName>
    </submittedName>
</protein>
<feature type="region of interest" description="Disordered" evidence="1">
    <location>
        <begin position="94"/>
        <end position="130"/>
    </location>
</feature>
<reference evidence="2" key="1">
    <citation type="submission" date="2023-06" db="EMBL/GenBank/DDBJ databases">
        <title>Genome-scale phylogeny and comparative genomics of the fungal order Sordariales.</title>
        <authorList>
            <consortium name="Lawrence Berkeley National Laboratory"/>
            <person name="Hensen N."/>
            <person name="Bonometti L."/>
            <person name="Westerberg I."/>
            <person name="Brannstrom I.O."/>
            <person name="Guillou S."/>
            <person name="Cros-Aarteil S."/>
            <person name="Calhoun S."/>
            <person name="Haridas S."/>
            <person name="Kuo A."/>
            <person name="Mondo S."/>
            <person name="Pangilinan J."/>
            <person name="Riley R."/>
            <person name="Labutti K."/>
            <person name="Andreopoulos B."/>
            <person name="Lipzen A."/>
            <person name="Chen C."/>
            <person name="Yanf M."/>
            <person name="Daum C."/>
            <person name="Ng V."/>
            <person name="Clum A."/>
            <person name="Steindorff A."/>
            <person name="Ohm R."/>
            <person name="Martin F."/>
            <person name="Silar P."/>
            <person name="Natvig D."/>
            <person name="Lalanne C."/>
            <person name="Gautier V."/>
            <person name="Ament-Velasquez S.L."/>
            <person name="Kruys A."/>
            <person name="Hutchinson M.I."/>
            <person name="Powell A.J."/>
            <person name="Barry K."/>
            <person name="Miller A.N."/>
            <person name="Grigoriev I.V."/>
            <person name="Debuchy R."/>
            <person name="Gladieux P."/>
            <person name="Thoren M.H."/>
            <person name="Johannesson H."/>
        </authorList>
    </citation>
    <scope>NUCLEOTIDE SEQUENCE</scope>
    <source>
        <strain evidence="2">CBS 540.89</strain>
    </source>
</reference>
<proteinExistence type="predicted"/>
<dbReference type="EMBL" id="JAUKTV010000003">
    <property type="protein sequence ID" value="KAK0741763.1"/>
    <property type="molecule type" value="Genomic_DNA"/>
</dbReference>
<comment type="caution">
    <text evidence="2">The sequence shown here is derived from an EMBL/GenBank/DDBJ whole genome shotgun (WGS) entry which is preliminary data.</text>
</comment>
<dbReference type="Proteomes" id="UP001172159">
    <property type="component" value="Unassembled WGS sequence"/>
</dbReference>
<feature type="compositionally biased region" description="Polar residues" evidence="1">
    <location>
        <begin position="97"/>
        <end position="116"/>
    </location>
</feature>
<evidence type="ECO:0000313" key="3">
    <source>
        <dbReference type="Proteomes" id="UP001172159"/>
    </source>
</evidence>
<dbReference type="AlphaFoldDB" id="A0AA40K0S8"/>
<organism evidence="2 3">
    <name type="scientific">Apiosordaria backusii</name>
    <dbReference type="NCBI Taxonomy" id="314023"/>
    <lineage>
        <taxon>Eukaryota</taxon>
        <taxon>Fungi</taxon>
        <taxon>Dikarya</taxon>
        <taxon>Ascomycota</taxon>
        <taxon>Pezizomycotina</taxon>
        <taxon>Sordariomycetes</taxon>
        <taxon>Sordariomycetidae</taxon>
        <taxon>Sordariales</taxon>
        <taxon>Lasiosphaeriaceae</taxon>
        <taxon>Apiosordaria</taxon>
    </lineage>
</organism>
<feature type="region of interest" description="Disordered" evidence="1">
    <location>
        <begin position="19"/>
        <end position="46"/>
    </location>
</feature>
<feature type="compositionally biased region" description="Low complexity" evidence="1">
    <location>
        <begin position="117"/>
        <end position="130"/>
    </location>
</feature>